<evidence type="ECO:0000256" key="8">
    <source>
        <dbReference type="PROSITE-ProRule" id="PRU00023"/>
    </source>
</evidence>
<dbReference type="InterPro" id="IPR002110">
    <property type="entry name" value="Ankyrin_rpt"/>
</dbReference>
<feature type="region of interest" description="Disordered" evidence="9">
    <location>
        <begin position="622"/>
        <end position="654"/>
    </location>
</feature>
<dbReference type="PROSITE" id="PS50105">
    <property type="entry name" value="SAM_DOMAIN"/>
    <property type="match status" value="2"/>
</dbReference>
<name>A0A6P6XNI3_DERPT</name>
<feature type="repeat" description="ANK" evidence="8">
    <location>
        <begin position="253"/>
        <end position="285"/>
    </location>
</feature>
<feature type="compositionally biased region" description="Low complexity" evidence="9">
    <location>
        <begin position="622"/>
        <end position="633"/>
    </location>
</feature>
<keyword evidence="7" id="KW-0472">Membrane</keyword>
<evidence type="ECO:0000313" key="12">
    <source>
        <dbReference type="Proteomes" id="UP000515146"/>
    </source>
</evidence>
<feature type="region of interest" description="Disordered" evidence="9">
    <location>
        <begin position="979"/>
        <end position="1023"/>
    </location>
</feature>
<dbReference type="SUPFAM" id="SSF50729">
    <property type="entry name" value="PH domain-like"/>
    <property type="match status" value="1"/>
</dbReference>
<dbReference type="SMART" id="SM00462">
    <property type="entry name" value="PTB"/>
    <property type="match status" value="1"/>
</dbReference>
<dbReference type="PANTHER" id="PTHR24174">
    <property type="entry name" value="ANKYRIN REPEAT AND STERILE ALPHA MOTIF DOMAIN-CONTAINING PROTEIN 1"/>
    <property type="match status" value="1"/>
</dbReference>
<keyword evidence="7" id="KW-1053">Target membrane</keyword>
<dbReference type="InterPro" id="IPR006020">
    <property type="entry name" value="PTB/PI_dom"/>
</dbReference>
<feature type="region of interest" description="Disordered" evidence="9">
    <location>
        <begin position="336"/>
        <end position="366"/>
    </location>
</feature>
<feature type="repeat" description="ANK" evidence="8">
    <location>
        <begin position="221"/>
        <end position="253"/>
    </location>
</feature>
<feature type="compositionally biased region" description="Polar residues" evidence="9">
    <location>
        <begin position="1059"/>
        <end position="1077"/>
    </location>
</feature>
<dbReference type="PROSITE" id="PS01179">
    <property type="entry name" value="PID"/>
    <property type="match status" value="1"/>
</dbReference>
<organism evidence="12 13">
    <name type="scientific">Dermatophagoides pteronyssinus</name>
    <name type="common">European house dust mite</name>
    <dbReference type="NCBI Taxonomy" id="6956"/>
    <lineage>
        <taxon>Eukaryota</taxon>
        <taxon>Metazoa</taxon>
        <taxon>Ecdysozoa</taxon>
        <taxon>Arthropoda</taxon>
        <taxon>Chelicerata</taxon>
        <taxon>Arachnida</taxon>
        <taxon>Acari</taxon>
        <taxon>Acariformes</taxon>
        <taxon>Sarcoptiformes</taxon>
        <taxon>Astigmata</taxon>
        <taxon>Psoroptidia</taxon>
        <taxon>Analgoidea</taxon>
        <taxon>Pyroglyphidae</taxon>
        <taxon>Dermatophagoidinae</taxon>
        <taxon>Dermatophagoides</taxon>
    </lineage>
</organism>
<dbReference type="PROSITE" id="PS50088">
    <property type="entry name" value="ANK_REPEAT"/>
    <property type="match status" value="5"/>
</dbReference>
<dbReference type="SMART" id="SM00248">
    <property type="entry name" value="ANK"/>
    <property type="match status" value="7"/>
</dbReference>
<dbReference type="Pfam" id="PF00640">
    <property type="entry name" value="PID"/>
    <property type="match status" value="1"/>
</dbReference>
<feature type="compositionally biased region" description="Polar residues" evidence="9">
    <location>
        <begin position="1567"/>
        <end position="1585"/>
    </location>
</feature>
<keyword evidence="5" id="KW-0638">Presynaptic neurotoxin</keyword>
<dbReference type="KEGG" id="dpte:113789128"/>
<keyword evidence="3" id="KW-1052">Target cell membrane</keyword>
<feature type="domain" description="SAM" evidence="11">
    <location>
        <begin position="1210"/>
        <end position="1276"/>
    </location>
</feature>
<evidence type="ECO:0000256" key="2">
    <source>
        <dbReference type="ARBA" id="ARBA00022483"/>
    </source>
</evidence>
<dbReference type="GO" id="GO:0044218">
    <property type="term" value="C:other organism cell membrane"/>
    <property type="evidence" value="ECO:0007669"/>
    <property type="project" value="UniProtKB-KW"/>
</dbReference>
<dbReference type="Proteomes" id="UP000515146">
    <property type="component" value="Unplaced"/>
</dbReference>
<evidence type="ECO:0000256" key="6">
    <source>
        <dbReference type="ARBA" id="ARBA00023043"/>
    </source>
</evidence>
<dbReference type="Pfam" id="PF12796">
    <property type="entry name" value="Ank_2"/>
    <property type="match status" value="3"/>
</dbReference>
<feature type="compositionally biased region" description="Polar residues" evidence="9">
    <location>
        <begin position="1386"/>
        <end position="1396"/>
    </location>
</feature>
<keyword evidence="4" id="KW-0677">Repeat</keyword>
<evidence type="ECO:0000256" key="7">
    <source>
        <dbReference type="ARBA" id="ARBA00023298"/>
    </source>
</evidence>
<dbReference type="InterPro" id="IPR001660">
    <property type="entry name" value="SAM"/>
</dbReference>
<feature type="compositionally biased region" description="Basic and acidic residues" evidence="9">
    <location>
        <begin position="1703"/>
        <end position="1712"/>
    </location>
</feature>
<keyword evidence="6 8" id="KW-0040">ANK repeat</keyword>
<feature type="region of interest" description="Disordered" evidence="9">
    <location>
        <begin position="1376"/>
        <end position="1396"/>
    </location>
</feature>
<dbReference type="GO" id="GO:0044231">
    <property type="term" value="C:host cell presynaptic membrane"/>
    <property type="evidence" value="ECO:0007669"/>
    <property type="project" value="UniProtKB-KW"/>
</dbReference>
<feature type="region of interest" description="Disordered" evidence="9">
    <location>
        <begin position="846"/>
        <end position="868"/>
    </location>
</feature>
<proteinExistence type="predicted"/>
<feature type="compositionally biased region" description="Basic residues" evidence="9">
    <location>
        <begin position="984"/>
        <end position="996"/>
    </location>
</feature>
<dbReference type="OrthoDB" id="10039052at2759"/>
<dbReference type="InParanoid" id="A0A6P6XNI3"/>
<feature type="region of interest" description="Disordered" evidence="9">
    <location>
        <begin position="679"/>
        <end position="750"/>
    </location>
</feature>
<dbReference type="OMA" id="GKANVCR"/>
<feature type="domain" description="SAM" evidence="11">
    <location>
        <begin position="1289"/>
        <end position="1350"/>
    </location>
</feature>
<evidence type="ECO:0000256" key="5">
    <source>
        <dbReference type="ARBA" id="ARBA00023028"/>
    </source>
</evidence>
<dbReference type="Gene3D" id="2.30.29.30">
    <property type="entry name" value="Pleckstrin-homology domain (PH domain)/Phosphotyrosine-binding domain (PTB)"/>
    <property type="match status" value="1"/>
</dbReference>
<dbReference type="InterPro" id="IPR033635">
    <property type="entry name" value="ANKS1/Caskin"/>
</dbReference>
<feature type="repeat" description="ANK" evidence="8">
    <location>
        <begin position="51"/>
        <end position="83"/>
    </location>
</feature>
<feature type="repeat" description="ANK" evidence="8">
    <location>
        <begin position="84"/>
        <end position="116"/>
    </location>
</feature>
<feature type="repeat" description="ANK" evidence="8">
    <location>
        <begin position="142"/>
        <end position="174"/>
    </location>
</feature>
<dbReference type="SUPFAM" id="SSF48403">
    <property type="entry name" value="Ankyrin repeat"/>
    <property type="match status" value="1"/>
</dbReference>
<feature type="compositionally biased region" description="Low complexity" evidence="9">
    <location>
        <begin position="1719"/>
        <end position="1743"/>
    </location>
</feature>
<feature type="region of interest" description="Disordered" evidence="9">
    <location>
        <begin position="1683"/>
        <end position="1781"/>
    </location>
</feature>
<protein>
    <submittedName>
        <fullName evidence="13">Uncharacterized protein LOC113789128</fullName>
    </submittedName>
</protein>
<evidence type="ECO:0000256" key="1">
    <source>
        <dbReference type="ARBA" id="ARBA00004175"/>
    </source>
</evidence>
<dbReference type="PANTHER" id="PTHR24174:SF1">
    <property type="entry name" value="IP14385P"/>
    <property type="match status" value="1"/>
</dbReference>
<feature type="compositionally biased region" description="Basic and acidic residues" evidence="9">
    <location>
        <begin position="709"/>
        <end position="718"/>
    </location>
</feature>
<evidence type="ECO:0000256" key="4">
    <source>
        <dbReference type="ARBA" id="ARBA00022737"/>
    </source>
</evidence>
<dbReference type="SUPFAM" id="SSF47769">
    <property type="entry name" value="SAM/Pointed domain"/>
    <property type="match status" value="2"/>
</dbReference>
<feature type="region of interest" description="Disordered" evidence="9">
    <location>
        <begin position="1565"/>
        <end position="1585"/>
    </location>
</feature>
<feature type="domain" description="PID" evidence="10">
    <location>
        <begin position="1411"/>
        <end position="1535"/>
    </location>
</feature>
<dbReference type="GO" id="GO:0006887">
    <property type="term" value="P:exocytosis"/>
    <property type="evidence" value="ECO:0007669"/>
    <property type="project" value="UniProtKB-KW"/>
</dbReference>
<dbReference type="CDD" id="cd01274">
    <property type="entry name" value="PTB_Anks"/>
    <property type="match status" value="1"/>
</dbReference>
<feature type="region of interest" description="Disordered" evidence="9">
    <location>
        <begin position="1799"/>
        <end position="1818"/>
    </location>
</feature>
<comment type="subcellular location">
    <subcellularLocation>
        <location evidence="1">Target cell membrane</location>
    </subcellularLocation>
</comment>
<evidence type="ECO:0000313" key="13">
    <source>
        <dbReference type="RefSeq" id="XP_027194426.1"/>
    </source>
</evidence>
<reference evidence="13" key="1">
    <citation type="submission" date="2025-08" db="UniProtKB">
        <authorList>
            <consortium name="RefSeq"/>
        </authorList>
    </citation>
    <scope>IDENTIFICATION</scope>
    <source>
        <strain evidence="13">Airmid</strain>
    </source>
</reference>
<evidence type="ECO:0000259" key="11">
    <source>
        <dbReference type="PROSITE" id="PS50105"/>
    </source>
</evidence>
<sequence length="1839" mass="207622">MGKEQDLLEASRSGHYHIIEKILTARIKKSGPLNLTSLRRLPGPNTTDPRNGFTCLHYASLNGHKDIVRILLEHGANPNVVDHNGSSPLHLASWTGDYEIVDMLISINNAGNGNNSSGNNNSQTNDNSAKRTIADINLKNKDNETALHSACQYGHTPVVSLLLTQGADPFVQNIRHETPLDLASQYGRLETIELLLRIRFDLLNEYLPTNRNNNQNSVIRRPHSPLHLASRNGHKSIVKLLLDLGFDVNYLTVNGTALHDAVLCGKNEVVRLLLEAGTNIQLCNDHGQKVTQLLEGLNTSVAKQTRKLIREHIQRINDNNLDDDDQIMNRTNELISPMSDSTTSHISHTNSYGGGQLCGDHSQSEDQDLTIVDSMLQEDMNILYNHQDNNNPDFDDLIMDDEDGTDIQCISPPPGYTDGDHMNEHDDDRHQVDHLYPLSHEHGGRLDCISPSSSLFSTSIFSELASIFDEHLNQRNGTESKCIESNQLMNDGSIESHSAQIKSSNSFTIDDEKLMYRSSTSNQRFFDDDPNNKNRHFHHHQSFNDVAIYGRDSPSRRITSPNLLVGGASSSNILTHDDHLSLGMMMMMSTSLNSKSNFDNVIVNNNNDSVIISSSNYSISSAASSTTNMNKTSGIQPPTKPPRKTIDAKKISKAKSVDQCSVSTKVKLSTLVDQNDNSKVSLGMTRLDSDEKRQPPSSTTIKTNQTESRLSDLVDSSDHSTSQDMNSVISKNENNQTKSKKTKKPQTIVSKLKDNDEVHIDSSLLSSATHHSIDDFYLLYDQAAREEYEKEKSNNHQQDHRSSVNYQCWKQQTPQQQRLQSSSQLLKSKAEVNEQQILTNVNKPIVSNSNRETDNILMPKNDPPSPNSAETEIIHAMEPLRQQFYDDHNITILKTNGHYSVSAEPKRTKRRKKAVSILTKNCHHYQDCRDNWTLTDPDNNEQINENNMEKHENNKKSIGILVQLGNVDKNAKLITRCGVEGHARNRHHRNPNKRQQQRSEQQPNLSTQPSEQKRKNNEQPQSTDYYSAFCETLKFDKKGEKENPFAGLCRGGLTPAKSIGNNRNVTVQPAPSSSNGTMEKKKKTVELSEARKSLRKQRSILSGRAESLTKLNNGKFSVHNHTGNDDNHEEKKKTKSIDQRSSTTMTGAMITQPNNIYATLRKKKKSKSLNGDHQLTVIDIDGGHQQNSDGLHSTDTKDRLLNNKTSILQDQSQQIFLWLKEIDMQQYKDILIQNGYDDLDFMDNNVMDDNDLIEIGIIQALHRDAILRAAQLLPYRTPKLTRDQIQQLSIAEWLAFIHLKQYVDIFHNNGLTELRKIRNIWEVELETMLEIDKCGHRRRILYSLSDFNQRDSMIVSDNSDALSPWLSTDNASTCTNLERERDRTTEQQQNPSTTSWKGWKHARHELINGECQYLVNYLGSTLVRELRGIDSTRASIGKLKSATATSNEKILKILLSISCQGVQFKDSKSNRLICEHEIRNIHCICQDSEDLNYFAYITKDFETNNHYCHVFMSTQTDLVTEIILTLGQAFEIAYQIVLEQYNIHVKQQTTTISATNQASLIAKEHGNLSSSSSGTQNQGDQNNNLHSTFVKLNQPQKSDEQRSSSVNDSIQEHCKVVQQSLNDDVSITEKPIEQEFRLLSTPMLPTSMHIEKDQIEANSKPIMSKVENYTNGTEELYAVVDKSRKTKSKSLQQQPKIINEQKQMNESEKENRPVPPIRSSSTASSNSSTGTRPDSKQQQQSQPKPKPPVRVQSMQNQQKPEVSPKPKNLINKSNTVTSSSMNSKPVLARYQPQLFSFQQPHPNQSNHSESLSPMTNSLPSQVSQVSTFINHNQMIDRKF</sequence>
<dbReference type="PROSITE" id="PS50297">
    <property type="entry name" value="ANK_REP_REGION"/>
    <property type="match status" value="5"/>
</dbReference>
<dbReference type="RefSeq" id="XP_027194426.1">
    <property type="nucleotide sequence ID" value="XM_027338625.1"/>
</dbReference>
<feature type="compositionally biased region" description="Polar residues" evidence="9">
    <location>
        <begin position="1109"/>
        <end position="1121"/>
    </location>
</feature>
<evidence type="ECO:0000256" key="3">
    <source>
        <dbReference type="ARBA" id="ARBA00022537"/>
    </source>
</evidence>
<dbReference type="InterPro" id="IPR036770">
    <property type="entry name" value="Ankyrin_rpt-contain_sf"/>
</dbReference>
<gene>
    <name evidence="13" type="primary">LOC113789128</name>
</gene>
<keyword evidence="12" id="KW-1185">Reference proteome</keyword>
<feature type="compositionally biased region" description="Polar residues" evidence="9">
    <location>
        <begin position="336"/>
        <end position="351"/>
    </location>
</feature>
<feature type="compositionally biased region" description="Polar residues" evidence="9">
    <location>
        <begin position="1770"/>
        <end position="1781"/>
    </location>
</feature>
<dbReference type="InterPro" id="IPR013761">
    <property type="entry name" value="SAM/pointed_sf"/>
</dbReference>
<keyword evidence="2" id="KW-0268">Exocytosis</keyword>
<evidence type="ECO:0000259" key="10">
    <source>
        <dbReference type="PROSITE" id="PS01179"/>
    </source>
</evidence>
<keyword evidence="5" id="KW-0528">Neurotoxin</keyword>
<feature type="compositionally biased region" description="Polar residues" evidence="9">
    <location>
        <begin position="998"/>
        <end position="1010"/>
    </location>
</feature>
<dbReference type="Gene3D" id="1.10.150.50">
    <property type="entry name" value="Transcription Factor, Ets-1"/>
    <property type="match status" value="2"/>
</dbReference>
<dbReference type="GO" id="GO:0005829">
    <property type="term" value="C:cytosol"/>
    <property type="evidence" value="ECO:0007669"/>
    <property type="project" value="TreeGrafter"/>
</dbReference>
<feature type="region of interest" description="Disordered" evidence="9">
    <location>
        <begin position="1054"/>
        <end position="1143"/>
    </location>
</feature>
<feature type="compositionally biased region" description="Polar residues" evidence="9">
    <location>
        <begin position="695"/>
        <end position="708"/>
    </location>
</feature>
<feature type="compositionally biased region" description="Polar residues" evidence="9">
    <location>
        <begin position="719"/>
        <end position="729"/>
    </location>
</feature>
<dbReference type="Pfam" id="PF07647">
    <property type="entry name" value="SAM_2"/>
    <property type="match status" value="1"/>
</dbReference>
<feature type="compositionally biased region" description="Basic and acidic residues" evidence="9">
    <location>
        <begin position="1122"/>
        <end position="1138"/>
    </location>
</feature>
<dbReference type="SMART" id="SM00454">
    <property type="entry name" value="SAM"/>
    <property type="match status" value="2"/>
</dbReference>
<evidence type="ECO:0000256" key="9">
    <source>
        <dbReference type="SAM" id="MobiDB-lite"/>
    </source>
</evidence>
<dbReference type="Gene3D" id="1.25.40.20">
    <property type="entry name" value="Ankyrin repeat-containing domain"/>
    <property type="match status" value="2"/>
</dbReference>
<dbReference type="InterPro" id="IPR011993">
    <property type="entry name" value="PH-like_dom_sf"/>
</dbReference>
<dbReference type="Pfam" id="PF00536">
    <property type="entry name" value="SAM_1"/>
    <property type="match status" value="1"/>
</dbReference>
<feature type="compositionally biased region" description="Polar residues" evidence="9">
    <location>
        <begin position="1689"/>
        <end position="1702"/>
    </location>
</feature>
<keyword evidence="5" id="KW-0800">Toxin</keyword>
<accession>A0A6P6XNI3</accession>